<dbReference type="FunFam" id="3.30.70.330:FF:000029">
    <property type="entry name" value="U2 small nuclear ribonucleoprotein B"/>
    <property type="match status" value="1"/>
</dbReference>
<proteinExistence type="predicted"/>
<dbReference type="PROSITE" id="PS50102">
    <property type="entry name" value="RRM"/>
    <property type="match status" value="2"/>
</dbReference>
<protein>
    <recommendedName>
        <fullName evidence="4">RRM domain-containing protein</fullName>
    </recommendedName>
</protein>
<dbReference type="GO" id="GO:0003723">
    <property type="term" value="F:RNA binding"/>
    <property type="evidence" value="ECO:0007669"/>
    <property type="project" value="UniProtKB-UniRule"/>
</dbReference>
<dbReference type="InterPro" id="IPR012677">
    <property type="entry name" value="Nucleotide-bd_a/b_plait_sf"/>
</dbReference>
<evidence type="ECO:0000256" key="1">
    <source>
        <dbReference type="ARBA" id="ARBA00022884"/>
    </source>
</evidence>
<reference evidence="5" key="1">
    <citation type="journal article" date="2022" name="IScience">
        <title>Evolution of zygomycete secretomes and the origins of terrestrial fungal ecologies.</title>
        <authorList>
            <person name="Chang Y."/>
            <person name="Wang Y."/>
            <person name="Mondo S."/>
            <person name="Ahrendt S."/>
            <person name="Andreopoulos W."/>
            <person name="Barry K."/>
            <person name="Beard J."/>
            <person name="Benny G.L."/>
            <person name="Blankenship S."/>
            <person name="Bonito G."/>
            <person name="Cuomo C."/>
            <person name="Desiro A."/>
            <person name="Gervers K.A."/>
            <person name="Hundley H."/>
            <person name="Kuo A."/>
            <person name="LaButti K."/>
            <person name="Lang B.F."/>
            <person name="Lipzen A."/>
            <person name="O'Donnell K."/>
            <person name="Pangilinan J."/>
            <person name="Reynolds N."/>
            <person name="Sandor L."/>
            <person name="Smith M.E."/>
            <person name="Tsang A."/>
            <person name="Grigoriev I.V."/>
            <person name="Stajich J.E."/>
            <person name="Spatafora J.W."/>
        </authorList>
    </citation>
    <scope>NUCLEOTIDE SEQUENCE</scope>
    <source>
        <strain evidence="5">RSA 2281</strain>
    </source>
</reference>
<sequence>MSQPPRPPPPFATGPPPPGMPGGGPLPPNASMPPPPQGHHPRPLPPFGMAPPPQGSPFGPPPPGMVPPPPQPAMIGGIPLSKQTLNTKPSRTVYDAIYISIVLKTTLKTMFSPFGEVLDVVAYSNIRMRGQAFVAYADEESAAKAIKELQHFTLYGKPMVVQYARNKSDVHAKRDGDFDDHYAERLKKKEARKSMPLPGANKKVPPLPQVTLKNIYNLSLVGMPRPAGPIPQIPDEFLPPNNILFLQNLPETTSQEQIEELFKAYPGFKEVRMIPTKKSIAFVEYETDIQSTAAKTGLANYTFGPDHPIRITFARK</sequence>
<evidence type="ECO:0000256" key="3">
    <source>
        <dbReference type="SAM" id="MobiDB-lite"/>
    </source>
</evidence>
<dbReference type="SUPFAM" id="SSF54928">
    <property type="entry name" value="RNA-binding domain, RBD"/>
    <property type="match status" value="2"/>
</dbReference>
<dbReference type="Gene3D" id="3.30.70.330">
    <property type="match status" value="2"/>
</dbReference>
<comment type="caution">
    <text evidence="5">The sequence shown here is derived from an EMBL/GenBank/DDBJ whole genome shotgun (WGS) entry which is preliminary data.</text>
</comment>
<feature type="compositionally biased region" description="Pro residues" evidence="3">
    <location>
        <begin position="1"/>
        <end position="72"/>
    </location>
</feature>
<feature type="domain" description="RRM" evidence="4">
    <location>
        <begin position="71"/>
        <end position="166"/>
    </location>
</feature>
<evidence type="ECO:0000256" key="2">
    <source>
        <dbReference type="PROSITE-ProRule" id="PRU00176"/>
    </source>
</evidence>
<dbReference type="SMART" id="SM00360">
    <property type="entry name" value="RRM"/>
    <property type="match status" value="2"/>
</dbReference>
<evidence type="ECO:0000313" key="6">
    <source>
        <dbReference type="Proteomes" id="UP001209540"/>
    </source>
</evidence>
<dbReference type="InterPro" id="IPR035979">
    <property type="entry name" value="RBD_domain_sf"/>
</dbReference>
<organism evidence="5 6">
    <name type="scientific">Phascolomyces articulosus</name>
    <dbReference type="NCBI Taxonomy" id="60185"/>
    <lineage>
        <taxon>Eukaryota</taxon>
        <taxon>Fungi</taxon>
        <taxon>Fungi incertae sedis</taxon>
        <taxon>Mucoromycota</taxon>
        <taxon>Mucoromycotina</taxon>
        <taxon>Mucoromycetes</taxon>
        <taxon>Mucorales</taxon>
        <taxon>Lichtheimiaceae</taxon>
        <taxon>Phascolomyces</taxon>
    </lineage>
</organism>
<evidence type="ECO:0000313" key="5">
    <source>
        <dbReference type="EMBL" id="KAI9274390.1"/>
    </source>
</evidence>
<evidence type="ECO:0000259" key="4">
    <source>
        <dbReference type="PROSITE" id="PS50102"/>
    </source>
</evidence>
<keyword evidence="6" id="KW-1185">Reference proteome</keyword>
<dbReference type="EMBL" id="JAIXMP010000004">
    <property type="protein sequence ID" value="KAI9274390.1"/>
    <property type="molecule type" value="Genomic_DNA"/>
</dbReference>
<dbReference type="PANTHER" id="PTHR10501">
    <property type="entry name" value="U1 SMALL NUCLEAR RIBONUCLEOPROTEIN A/U2 SMALL NUCLEAR RIBONUCLEOPROTEIN B"/>
    <property type="match status" value="1"/>
</dbReference>
<keyword evidence="1 2" id="KW-0694">RNA-binding</keyword>
<dbReference type="Proteomes" id="UP001209540">
    <property type="component" value="Unassembled WGS sequence"/>
</dbReference>
<accession>A0AAD5PHV8</accession>
<dbReference type="InterPro" id="IPR000504">
    <property type="entry name" value="RRM_dom"/>
</dbReference>
<feature type="domain" description="RRM" evidence="4">
    <location>
        <begin position="242"/>
        <end position="316"/>
    </location>
</feature>
<dbReference type="CDD" id="cd12247">
    <property type="entry name" value="RRM2_U1A_like"/>
    <property type="match status" value="1"/>
</dbReference>
<gene>
    <name evidence="5" type="ORF">BDA99DRAFT_432216</name>
</gene>
<dbReference type="Pfam" id="PF00076">
    <property type="entry name" value="RRM_1"/>
    <property type="match status" value="2"/>
</dbReference>
<feature type="region of interest" description="Disordered" evidence="3">
    <location>
        <begin position="1"/>
        <end position="82"/>
    </location>
</feature>
<dbReference type="AlphaFoldDB" id="A0AAD5PHV8"/>
<name>A0AAD5PHV8_9FUNG</name>
<reference evidence="5" key="2">
    <citation type="submission" date="2023-02" db="EMBL/GenBank/DDBJ databases">
        <authorList>
            <consortium name="DOE Joint Genome Institute"/>
            <person name="Mondo S.J."/>
            <person name="Chang Y."/>
            <person name="Wang Y."/>
            <person name="Ahrendt S."/>
            <person name="Andreopoulos W."/>
            <person name="Barry K."/>
            <person name="Beard J."/>
            <person name="Benny G.L."/>
            <person name="Blankenship S."/>
            <person name="Bonito G."/>
            <person name="Cuomo C."/>
            <person name="Desiro A."/>
            <person name="Gervers K.A."/>
            <person name="Hundley H."/>
            <person name="Kuo A."/>
            <person name="LaButti K."/>
            <person name="Lang B.F."/>
            <person name="Lipzen A."/>
            <person name="O'Donnell K."/>
            <person name="Pangilinan J."/>
            <person name="Reynolds N."/>
            <person name="Sandor L."/>
            <person name="Smith M.W."/>
            <person name="Tsang A."/>
            <person name="Grigoriev I.V."/>
            <person name="Stajich J.E."/>
            <person name="Spatafora J.W."/>
        </authorList>
    </citation>
    <scope>NUCLEOTIDE SEQUENCE</scope>
    <source>
        <strain evidence="5">RSA 2281</strain>
    </source>
</reference>